<evidence type="ECO:0000313" key="2">
    <source>
        <dbReference type="Proteomes" id="UP001234297"/>
    </source>
</evidence>
<name>A0ACC2MPM4_PERAE</name>
<sequence>MAMEGIVQMSTISANARAFVPMTHNRGSRIICKAQNTTNEVLAVTDSSWTNLVIGSETPVLVEFWAPWCGPCRMIAPVIDELAKEYAGKIACYKLNTDDCPAVATQYGIRSIPTVLVFKNGEKKESVIGAVPKEWREESGLASPGVTVLAFRLLRLNGFVVSAEFALEYPRQCLLPRLESRSIVKQLWPGDGTINKCLELAKLDMEMLQKLHLKEIEELKRWWATLEVGELAFAETLRSGILKCHFAISTALFEPQFSMFRLAFAKTGCLVTLVDDLFDVQYSQRQELTSFHEAV</sequence>
<accession>A0ACC2MPM4</accession>
<organism evidence="1 2">
    <name type="scientific">Persea americana</name>
    <name type="common">Avocado</name>
    <dbReference type="NCBI Taxonomy" id="3435"/>
    <lineage>
        <taxon>Eukaryota</taxon>
        <taxon>Viridiplantae</taxon>
        <taxon>Streptophyta</taxon>
        <taxon>Embryophyta</taxon>
        <taxon>Tracheophyta</taxon>
        <taxon>Spermatophyta</taxon>
        <taxon>Magnoliopsida</taxon>
        <taxon>Magnoliidae</taxon>
        <taxon>Laurales</taxon>
        <taxon>Lauraceae</taxon>
        <taxon>Persea</taxon>
    </lineage>
</organism>
<comment type="caution">
    <text evidence="1">The sequence shown here is derived from an EMBL/GenBank/DDBJ whole genome shotgun (WGS) entry which is preliminary data.</text>
</comment>
<evidence type="ECO:0000313" key="1">
    <source>
        <dbReference type="EMBL" id="KAJ8647324.1"/>
    </source>
</evidence>
<proteinExistence type="predicted"/>
<reference evidence="1 2" key="1">
    <citation type="journal article" date="2022" name="Hortic Res">
        <title>A haplotype resolved chromosomal level avocado genome allows analysis of novel avocado genes.</title>
        <authorList>
            <person name="Nath O."/>
            <person name="Fletcher S.J."/>
            <person name="Hayward A."/>
            <person name="Shaw L.M."/>
            <person name="Masouleh A.K."/>
            <person name="Furtado A."/>
            <person name="Henry R.J."/>
            <person name="Mitter N."/>
        </authorList>
    </citation>
    <scope>NUCLEOTIDE SEQUENCE [LARGE SCALE GENOMIC DNA]</scope>
    <source>
        <strain evidence="2">cv. Hass</strain>
    </source>
</reference>
<dbReference type="EMBL" id="CM056809">
    <property type="protein sequence ID" value="KAJ8647324.1"/>
    <property type="molecule type" value="Genomic_DNA"/>
</dbReference>
<keyword evidence="2" id="KW-1185">Reference proteome</keyword>
<dbReference type="Proteomes" id="UP001234297">
    <property type="component" value="Chromosome 1"/>
</dbReference>
<gene>
    <name evidence="1" type="ORF">MRB53_000347</name>
</gene>
<protein>
    <submittedName>
        <fullName evidence="1">Uncharacterized protein</fullName>
    </submittedName>
</protein>